<evidence type="ECO:0008006" key="4">
    <source>
        <dbReference type="Google" id="ProtNLM"/>
    </source>
</evidence>
<proteinExistence type="predicted"/>
<accession>A0A7W9Z3W0</accession>
<organism evidence="2 3">
    <name type="scientific">Pseudorhizobium flavum</name>
    <dbReference type="NCBI Taxonomy" id="1335061"/>
    <lineage>
        <taxon>Bacteria</taxon>
        <taxon>Pseudomonadati</taxon>
        <taxon>Pseudomonadota</taxon>
        <taxon>Alphaproteobacteria</taxon>
        <taxon>Hyphomicrobiales</taxon>
        <taxon>Rhizobiaceae</taxon>
        <taxon>Rhizobium/Agrobacterium group</taxon>
        <taxon>Pseudorhizobium</taxon>
    </lineage>
</organism>
<name>A0A7W9Z3W0_9HYPH</name>
<gene>
    <name evidence="2" type="ORF">HNQ75_004040</name>
</gene>
<dbReference type="Proteomes" id="UP000535501">
    <property type="component" value="Unassembled WGS sequence"/>
</dbReference>
<dbReference type="AlphaFoldDB" id="A0A7W9Z3W0"/>
<sequence>MPDDRYTMRQEENGTWTVFDTNLPPSSENRIMYGITHERARQYVEHLNKARPKDEVEDYSSQPPTEDID</sequence>
<reference evidence="2 3" key="1">
    <citation type="submission" date="2020-08" db="EMBL/GenBank/DDBJ databases">
        <title>Genomic Encyclopedia of Type Strains, Phase IV (KMG-IV): sequencing the most valuable type-strain genomes for metagenomic binning, comparative biology and taxonomic classification.</title>
        <authorList>
            <person name="Goeker M."/>
        </authorList>
    </citation>
    <scope>NUCLEOTIDE SEQUENCE [LARGE SCALE GENOMIC DNA]</scope>
    <source>
        <strain evidence="2 3">DSM 102134</strain>
    </source>
</reference>
<protein>
    <recommendedName>
        <fullName evidence="4">DUF2188 domain-containing protein</fullName>
    </recommendedName>
</protein>
<comment type="caution">
    <text evidence="2">The sequence shown here is derived from an EMBL/GenBank/DDBJ whole genome shotgun (WGS) entry which is preliminary data.</text>
</comment>
<dbReference type="RefSeq" id="WP_077549183.1">
    <property type="nucleotide sequence ID" value="NZ_JACHEJ010000018.1"/>
</dbReference>
<evidence type="ECO:0000313" key="3">
    <source>
        <dbReference type="Proteomes" id="UP000535501"/>
    </source>
</evidence>
<keyword evidence="3" id="KW-1185">Reference proteome</keyword>
<feature type="compositionally biased region" description="Polar residues" evidence="1">
    <location>
        <begin position="59"/>
        <end position="69"/>
    </location>
</feature>
<evidence type="ECO:0000313" key="2">
    <source>
        <dbReference type="EMBL" id="MBB6182051.1"/>
    </source>
</evidence>
<dbReference type="EMBL" id="JACHEJ010000018">
    <property type="protein sequence ID" value="MBB6182051.1"/>
    <property type="molecule type" value="Genomic_DNA"/>
</dbReference>
<evidence type="ECO:0000256" key="1">
    <source>
        <dbReference type="SAM" id="MobiDB-lite"/>
    </source>
</evidence>
<feature type="region of interest" description="Disordered" evidence="1">
    <location>
        <begin position="47"/>
        <end position="69"/>
    </location>
</feature>